<comment type="subcellular location">
    <subcellularLocation>
        <location evidence="2">Cell membrane</location>
        <topology evidence="2">Multi-pass membrane protein</topology>
    </subcellularLocation>
</comment>
<sequence length="830" mass="89043">MSVTRPVRPAQRWRLPASLRDLRTLLRNRPDTEHELTTNRLLLASGIIIYLVVASAFGSDAAVAALDVAALPVSIFALFAACLFVHILLVPDVCHYRRVAGIVADVGTFSYGLHVSGEAGAGLFLVYFWAVLGNGFRFGVVYLALAAVAAVSGFVAVILSTTYWQEETNLSIGLIGALIVIPAYTAKLIRKLSQAKREAEQASQAKSLFLASMSHELRTPLNAIIGLSDLLLGMSLKGEHKDMVRTISRSGRSLLSLIEAVLDLSRIEAGQVKIQLERVDLPSLLKDVRAIAGVAAHAKGLRLALHMSGETPRFILADRRHLEEILLNLASNAVKFTAHGHVRIDVGFCETERGTALQVEVSDTGIGIDPAAHGRIFERFTQADGTILDRFGGTGLGLAIVRQLVRAMGGEIGVVSAPGEGSTFHFSLPVEAVAVDEVDVALPSFVHFGAGSLPAPAFAAAEQVDSLEDGLACLARLRRCGVGQPLVLIDAQMRDPSPARLAARLLDAVPPEDAPLLVLVAPHSETVRLTPAMRDLFFTAIDPEAPANLSVLAAMADGPGDRASEAMAPRGTMRRLKLLIADDNKTNQMVLGKILETGGHAYEVVENGEAAVERMLQGDLDLVLMDVNMPVMNGIEATKFYRFAALGMKEIPIIAVTADATGEARERCLEAGMAECLTKPLEPRRLLEAIEAVLGETEAEEASPAVPAELSAPAIADRPVIDMATCEALEQLGGADFVDQLLEQFVNDSVEALKALSHAVAEENVQGFRNSAHALRSAAANVGAARIYQLCLEWREINDPELAQQGELHLQTLTSEFERLQQEVRTRLAS</sequence>
<protein>
    <recommendedName>
        <fullName evidence="3">histidine kinase</fullName>
        <ecNumber evidence="3">2.7.13.3</ecNumber>
    </recommendedName>
</protein>
<evidence type="ECO:0000256" key="12">
    <source>
        <dbReference type="ARBA" id="ARBA00023012"/>
    </source>
</evidence>
<dbReference type="GO" id="GO:0005886">
    <property type="term" value="C:plasma membrane"/>
    <property type="evidence" value="ECO:0007669"/>
    <property type="project" value="UniProtKB-SubCell"/>
</dbReference>
<dbReference type="InterPro" id="IPR008207">
    <property type="entry name" value="Sig_transdc_His_kin_Hpt_dom"/>
</dbReference>
<dbReference type="FunFam" id="3.30.565.10:FF:000010">
    <property type="entry name" value="Sensor histidine kinase RcsC"/>
    <property type="match status" value="1"/>
</dbReference>
<feature type="transmembrane region" description="Helical" evidence="16">
    <location>
        <begin position="70"/>
        <end position="89"/>
    </location>
</feature>
<evidence type="ECO:0000256" key="4">
    <source>
        <dbReference type="ARBA" id="ARBA00022475"/>
    </source>
</evidence>
<keyword evidence="5 15" id="KW-0597">Phosphoprotein</keyword>
<keyword evidence="11 16" id="KW-1133">Transmembrane helix</keyword>
<dbReference type="SUPFAM" id="SSF52172">
    <property type="entry name" value="CheY-like"/>
    <property type="match status" value="1"/>
</dbReference>
<evidence type="ECO:0000256" key="15">
    <source>
        <dbReference type="PROSITE-ProRule" id="PRU00169"/>
    </source>
</evidence>
<dbReference type="InterPro" id="IPR011006">
    <property type="entry name" value="CheY-like_superfamily"/>
</dbReference>
<accession>A0A549SV35</accession>
<dbReference type="PROSITE" id="PS50109">
    <property type="entry name" value="HIS_KIN"/>
    <property type="match status" value="1"/>
</dbReference>
<dbReference type="FunFam" id="1.10.287.130:FF:000004">
    <property type="entry name" value="Ethylene receptor 1"/>
    <property type="match status" value="1"/>
</dbReference>
<evidence type="ECO:0000256" key="3">
    <source>
        <dbReference type="ARBA" id="ARBA00012438"/>
    </source>
</evidence>
<evidence type="ECO:0000313" key="20">
    <source>
        <dbReference type="EMBL" id="TRL33500.1"/>
    </source>
</evidence>
<evidence type="ECO:0000256" key="13">
    <source>
        <dbReference type="ARBA" id="ARBA00023136"/>
    </source>
</evidence>
<feature type="modified residue" description="Phosphohistidine" evidence="14">
    <location>
        <position position="773"/>
    </location>
</feature>
<keyword evidence="21" id="KW-1185">Reference proteome</keyword>
<dbReference type="SMART" id="SM00448">
    <property type="entry name" value="REC"/>
    <property type="match status" value="1"/>
</dbReference>
<dbReference type="InterPro" id="IPR001789">
    <property type="entry name" value="Sig_transdc_resp-reg_receiver"/>
</dbReference>
<evidence type="ECO:0000256" key="10">
    <source>
        <dbReference type="ARBA" id="ARBA00022840"/>
    </source>
</evidence>
<keyword evidence="7 16" id="KW-0812">Transmembrane</keyword>
<dbReference type="GO" id="GO:0000155">
    <property type="term" value="F:phosphorelay sensor kinase activity"/>
    <property type="evidence" value="ECO:0007669"/>
    <property type="project" value="InterPro"/>
</dbReference>
<evidence type="ECO:0000313" key="21">
    <source>
        <dbReference type="Proteomes" id="UP000316801"/>
    </source>
</evidence>
<keyword evidence="13 16" id="KW-0472">Membrane</keyword>
<gene>
    <name evidence="20" type="ORF">FNA46_22995</name>
</gene>
<keyword evidence="9" id="KW-0418">Kinase</keyword>
<dbReference type="InterPro" id="IPR003594">
    <property type="entry name" value="HATPase_dom"/>
</dbReference>
<dbReference type="Gene3D" id="1.20.120.160">
    <property type="entry name" value="HPT domain"/>
    <property type="match status" value="1"/>
</dbReference>
<evidence type="ECO:0000256" key="9">
    <source>
        <dbReference type="ARBA" id="ARBA00022777"/>
    </source>
</evidence>
<evidence type="ECO:0000256" key="16">
    <source>
        <dbReference type="SAM" id="Phobius"/>
    </source>
</evidence>
<proteinExistence type="predicted"/>
<evidence type="ECO:0000256" key="1">
    <source>
        <dbReference type="ARBA" id="ARBA00000085"/>
    </source>
</evidence>
<dbReference type="InterPro" id="IPR005467">
    <property type="entry name" value="His_kinase_dom"/>
</dbReference>
<dbReference type="SUPFAM" id="SSF47226">
    <property type="entry name" value="Histidine-containing phosphotransfer domain, HPT domain"/>
    <property type="match status" value="1"/>
</dbReference>
<dbReference type="CDD" id="cd16922">
    <property type="entry name" value="HATPase_EvgS-ArcB-TorS-like"/>
    <property type="match status" value="1"/>
</dbReference>
<organism evidence="20 21">
    <name type="scientific">Rhizobium straminoryzae</name>
    <dbReference type="NCBI Taxonomy" id="1387186"/>
    <lineage>
        <taxon>Bacteria</taxon>
        <taxon>Pseudomonadati</taxon>
        <taxon>Pseudomonadota</taxon>
        <taxon>Alphaproteobacteria</taxon>
        <taxon>Hyphomicrobiales</taxon>
        <taxon>Rhizobiaceae</taxon>
        <taxon>Rhizobium/Agrobacterium group</taxon>
        <taxon>Rhizobium</taxon>
    </lineage>
</organism>
<dbReference type="Gene3D" id="3.30.565.10">
    <property type="entry name" value="Histidine kinase-like ATPase, C-terminal domain"/>
    <property type="match status" value="1"/>
</dbReference>
<dbReference type="AlphaFoldDB" id="A0A549SV35"/>
<dbReference type="InterPro" id="IPR004358">
    <property type="entry name" value="Sig_transdc_His_kin-like_C"/>
</dbReference>
<evidence type="ECO:0000256" key="14">
    <source>
        <dbReference type="PROSITE-ProRule" id="PRU00110"/>
    </source>
</evidence>
<dbReference type="CDD" id="cd00088">
    <property type="entry name" value="HPT"/>
    <property type="match status" value="1"/>
</dbReference>
<dbReference type="RefSeq" id="WP_143127549.1">
    <property type="nucleotide sequence ID" value="NZ_VJMG01000078.1"/>
</dbReference>
<feature type="transmembrane region" description="Helical" evidence="16">
    <location>
        <begin position="41"/>
        <end position="58"/>
    </location>
</feature>
<dbReference type="SUPFAM" id="SSF55874">
    <property type="entry name" value="ATPase domain of HSP90 chaperone/DNA topoisomerase II/histidine kinase"/>
    <property type="match status" value="1"/>
</dbReference>
<dbReference type="PROSITE" id="PS50110">
    <property type="entry name" value="RESPONSE_REGULATORY"/>
    <property type="match status" value="1"/>
</dbReference>
<dbReference type="CDD" id="cd17546">
    <property type="entry name" value="REC_hyHK_CKI1_RcsC-like"/>
    <property type="match status" value="1"/>
</dbReference>
<dbReference type="EC" id="2.7.13.3" evidence="3"/>
<dbReference type="PROSITE" id="PS50894">
    <property type="entry name" value="HPT"/>
    <property type="match status" value="1"/>
</dbReference>
<feature type="domain" description="HPt" evidence="19">
    <location>
        <begin position="734"/>
        <end position="830"/>
    </location>
</feature>
<keyword evidence="10" id="KW-0067">ATP-binding</keyword>
<reference evidence="20 21" key="1">
    <citation type="submission" date="2019-07" db="EMBL/GenBank/DDBJ databases">
        <title>Ln-dependent methylotrophs.</title>
        <authorList>
            <person name="Tani A."/>
        </authorList>
    </citation>
    <scope>NUCLEOTIDE SEQUENCE [LARGE SCALE GENOMIC DNA]</scope>
    <source>
        <strain evidence="20 21">SM12</strain>
    </source>
</reference>
<evidence type="ECO:0000259" key="19">
    <source>
        <dbReference type="PROSITE" id="PS50894"/>
    </source>
</evidence>
<dbReference type="Pfam" id="PF00512">
    <property type="entry name" value="HisKA"/>
    <property type="match status" value="1"/>
</dbReference>
<evidence type="ECO:0000259" key="18">
    <source>
        <dbReference type="PROSITE" id="PS50110"/>
    </source>
</evidence>
<dbReference type="InterPro" id="IPR036097">
    <property type="entry name" value="HisK_dim/P_sf"/>
</dbReference>
<evidence type="ECO:0000256" key="7">
    <source>
        <dbReference type="ARBA" id="ARBA00022692"/>
    </source>
</evidence>
<feature type="transmembrane region" description="Helical" evidence="16">
    <location>
        <begin position="139"/>
        <end position="164"/>
    </location>
</feature>
<keyword evidence="8" id="KW-0547">Nucleotide-binding</keyword>
<feature type="transmembrane region" description="Helical" evidence="16">
    <location>
        <begin position="170"/>
        <end position="189"/>
    </location>
</feature>
<evidence type="ECO:0000256" key="2">
    <source>
        <dbReference type="ARBA" id="ARBA00004651"/>
    </source>
</evidence>
<keyword evidence="6" id="KW-0808">Transferase</keyword>
<comment type="caution">
    <text evidence="20">The sequence shown here is derived from an EMBL/GenBank/DDBJ whole genome shotgun (WGS) entry which is preliminary data.</text>
</comment>
<dbReference type="Pfam" id="PF00072">
    <property type="entry name" value="Response_reg"/>
    <property type="match status" value="1"/>
</dbReference>
<keyword evidence="12" id="KW-0902">Two-component regulatory system</keyword>
<dbReference type="PANTHER" id="PTHR45339">
    <property type="entry name" value="HYBRID SIGNAL TRANSDUCTION HISTIDINE KINASE J"/>
    <property type="match status" value="1"/>
</dbReference>
<feature type="domain" description="Response regulatory" evidence="18">
    <location>
        <begin position="577"/>
        <end position="694"/>
    </location>
</feature>
<keyword evidence="4" id="KW-1003">Cell membrane</keyword>
<dbReference type="CDD" id="cd00082">
    <property type="entry name" value="HisKA"/>
    <property type="match status" value="1"/>
</dbReference>
<dbReference type="PANTHER" id="PTHR45339:SF1">
    <property type="entry name" value="HYBRID SIGNAL TRANSDUCTION HISTIDINE KINASE J"/>
    <property type="match status" value="1"/>
</dbReference>
<dbReference type="PRINTS" id="PR00344">
    <property type="entry name" value="BCTRLSENSOR"/>
</dbReference>
<evidence type="ECO:0000256" key="5">
    <source>
        <dbReference type="ARBA" id="ARBA00022553"/>
    </source>
</evidence>
<dbReference type="Proteomes" id="UP000316801">
    <property type="component" value="Unassembled WGS sequence"/>
</dbReference>
<dbReference type="Gene3D" id="3.40.50.2300">
    <property type="match status" value="1"/>
</dbReference>
<dbReference type="SMART" id="SM00073">
    <property type="entry name" value="HPT"/>
    <property type="match status" value="1"/>
</dbReference>
<dbReference type="InterPro" id="IPR003661">
    <property type="entry name" value="HisK_dim/P_dom"/>
</dbReference>
<comment type="catalytic activity">
    <reaction evidence="1">
        <text>ATP + protein L-histidine = ADP + protein N-phospho-L-histidine.</text>
        <dbReference type="EC" id="2.7.13.3"/>
    </reaction>
</comment>
<dbReference type="EMBL" id="VJMG01000078">
    <property type="protein sequence ID" value="TRL33500.1"/>
    <property type="molecule type" value="Genomic_DNA"/>
</dbReference>
<dbReference type="InterPro" id="IPR036641">
    <property type="entry name" value="HPT_dom_sf"/>
</dbReference>
<name>A0A549SV35_9HYPH</name>
<dbReference type="SUPFAM" id="SSF47384">
    <property type="entry name" value="Homodimeric domain of signal transducing histidine kinase"/>
    <property type="match status" value="1"/>
</dbReference>
<dbReference type="InterPro" id="IPR036890">
    <property type="entry name" value="HATPase_C_sf"/>
</dbReference>
<feature type="transmembrane region" description="Helical" evidence="16">
    <location>
        <begin position="109"/>
        <end position="132"/>
    </location>
</feature>
<dbReference type="GO" id="GO:0005524">
    <property type="term" value="F:ATP binding"/>
    <property type="evidence" value="ECO:0007669"/>
    <property type="project" value="UniProtKB-KW"/>
</dbReference>
<dbReference type="SMART" id="SM00387">
    <property type="entry name" value="HATPase_c"/>
    <property type="match status" value="1"/>
</dbReference>
<dbReference type="SMART" id="SM00388">
    <property type="entry name" value="HisKA"/>
    <property type="match status" value="1"/>
</dbReference>
<dbReference type="Gene3D" id="1.10.287.130">
    <property type="match status" value="1"/>
</dbReference>
<evidence type="ECO:0000256" key="11">
    <source>
        <dbReference type="ARBA" id="ARBA00022989"/>
    </source>
</evidence>
<dbReference type="Pfam" id="PF01627">
    <property type="entry name" value="Hpt"/>
    <property type="match status" value="1"/>
</dbReference>
<feature type="domain" description="Histidine kinase" evidence="17">
    <location>
        <begin position="212"/>
        <end position="432"/>
    </location>
</feature>
<dbReference type="Pfam" id="PF02518">
    <property type="entry name" value="HATPase_c"/>
    <property type="match status" value="1"/>
</dbReference>
<evidence type="ECO:0000256" key="6">
    <source>
        <dbReference type="ARBA" id="ARBA00022679"/>
    </source>
</evidence>
<evidence type="ECO:0000259" key="17">
    <source>
        <dbReference type="PROSITE" id="PS50109"/>
    </source>
</evidence>
<feature type="modified residue" description="4-aspartylphosphate" evidence="15">
    <location>
        <position position="626"/>
    </location>
</feature>
<evidence type="ECO:0000256" key="8">
    <source>
        <dbReference type="ARBA" id="ARBA00022741"/>
    </source>
</evidence>